<feature type="domain" description="BTB" evidence="5">
    <location>
        <begin position="125"/>
        <end position="201"/>
    </location>
</feature>
<keyword evidence="8" id="KW-1185">Reference proteome</keyword>
<keyword evidence="2" id="KW-0833">Ubl conjugation pathway</keyword>
<evidence type="ECO:0000259" key="6">
    <source>
        <dbReference type="PROSITE" id="PS51649"/>
    </source>
</evidence>
<dbReference type="SMART" id="SM00225">
    <property type="entry name" value="BTB"/>
    <property type="match status" value="1"/>
</dbReference>
<dbReference type="OrthoDB" id="624345at2759"/>
<dbReference type="InterPro" id="IPR000210">
    <property type="entry name" value="BTB/POZ_dom"/>
</dbReference>
<organism evidence="7 8">
    <name type="scientific">Panicum miliaceum</name>
    <name type="common">Proso millet</name>
    <name type="synonym">Broomcorn millet</name>
    <dbReference type="NCBI Taxonomy" id="4540"/>
    <lineage>
        <taxon>Eukaryota</taxon>
        <taxon>Viridiplantae</taxon>
        <taxon>Streptophyta</taxon>
        <taxon>Embryophyta</taxon>
        <taxon>Tracheophyta</taxon>
        <taxon>Spermatophyta</taxon>
        <taxon>Magnoliopsida</taxon>
        <taxon>Liliopsida</taxon>
        <taxon>Poales</taxon>
        <taxon>Poaceae</taxon>
        <taxon>PACMAD clade</taxon>
        <taxon>Panicoideae</taxon>
        <taxon>Panicodae</taxon>
        <taxon>Paniceae</taxon>
        <taxon>Panicinae</taxon>
        <taxon>Panicum</taxon>
        <taxon>Panicum sect. Panicum</taxon>
    </lineage>
</organism>
<evidence type="ECO:0000259" key="5">
    <source>
        <dbReference type="PROSITE" id="PS50097"/>
    </source>
</evidence>
<dbReference type="InterPro" id="IPR027356">
    <property type="entry name" value="NPH3_dom"/>
</dbReference>
<dbReference type="PANTHER" id="PTHR32370">
    <property type="entry name" value="OS12G0117600 PROTEIN"/>
    <property type="match status" value="1"/>
</dbReference>
<sequence>MGQPVLACYAVGLGLGTHGSGAVRRYARPGHARRPGQPLFGARSGERRRTVPCRRDSDSGRPARARRLFRALPAPPAPGDGRPAVILAWRVVDGHHPDKVSVHERRVERAGRWCAAWRCTTELESDVVVEVGEMSFYLHKFPLLSRSGVLQRMISEYQPPAVGGGGGGGMCTLQLDDIPGGAKAFELAAKFCYDVKIELNALNVVCLRCAAEYLRMTDDYAEGNLITQAESFLADVLANWKDSIKALETCEGVLPTAEDLHLVSRCITALASKACASDAAAPLLRNASVDKDALWNGIRSGDTASAASAAGMDWWYEDVSFLSLPMFKRVIQAMEAKGMRAESIAGAIMFYAGRFLPGLKRNTSFSNALASYGADGGGGGGGMSSRNITPRAASVSAPSEGDQRYFLEEIVALLPTKKGVASTKFLLGMLRTAMLLHASPLCRENLERRIGTQLEDASLDDLLVPNLGYHVETLYDIDCVQRILDYFMSSTDGIGTGYTSPALAEDGGGSLGVPQGGTPSTSLSPITMVAKLMDGYLAEVAPDTNLKLPKFQALAAVVPDYARPVDDGIYRAIDIYLKSHPWLSESEREQLCRLMNCQKLSLEACTHAAQNERLPLRVVVQVLFFEQLRLRTSIAGWFFVSDNAAGGDGARHHHGGIMVPKGAATAVAASTQAEVDTDAEDDAPEGKETITDVKARVSELEKECKTMKQEIRRLGKPRRSWSLLTRKCGFGAKVQQGQPALPSSK</sequence>
<dbReference type="GO" id="GO:0016567">
    <property type="term" value="P:protein ubiquitination"/>
    <property type="evidence" value="ECO:0007669"/>
    <property type="project" value="UniProtKB-UniPathway"/>
</dbReference>
<dbReference type="PROSITE" id="PS50097">
    <property type="entry name" value="BTB"/>
    <property type="match status" value="1"/>
</dbReference>
<accession>A0A3L6R1S8</accession>
<evidence type="ECO:0000256" key="2">
    <source>
        <dbReference type="ARBA" id="ARBA00022786"/>
    </source>
</evidence>
<feature type="domain" description="NPH3" evidence="6">
    <location>
        <begin position="313"/>
        <end position="629"/>
    </location>
</feature>
<dbReference type="Pfam" id="PF03000">
    <property type="entry name" value="NPH3"/>
    <property type="match status" value="1"/>
</dbReference>
<dbReference type="Proteomes" id="UP000275267">
    <property type="component" value="Unassembled WGS sequence"/>
</dbReference>
<dbReference type="Pfam" id="PF00651">
    <property type="entry name" value="BTB"/>
    <property type="match status" value="1"/>
</dbReference>
<protein>
    <submittedName>
        <fullName evidence="7">BTB/POZ domain-containing protein</fullName>
    </submittedName>
</protein>
<dbReference type="AlphaFoldDB" id="A0A3L6R1S8"/>
<dbReference type="EMBL" id="PQIB02000010">
    <property type="protein sequence ID" value="RLM92763.1"/>
    <property type="molecule type" value="Genomic_DNA"/>
</dbReference>
<dbReference type="STRING" id="4540.A0A3L6R1S8"/>
<comment type="pathway">
    <text evidence="1">Protein modification; protein ubiquitination.</text>
</comment>
<proteinExistence type="inferred from homology"/>
<dbReference type="Gene3D" id="3.30.710.10">
    <property type="entry name" value="Potassium Channel Kv1.1, Chain A"/>
    <property type="match status" value="1"/>
</dbReference>
<dbReference type="InterPro" id="IPR043454">
    <property type="entry name" value="NPH3/RPT2-like"/>
</dbReference>
<comment type="caution">
    <text evidence="7">The sequence shown here is derived from an EMBL/GenBank/DDBJ whole genome shotgun (WGS) entry which is preliminary data.</text>
</comment>
<name>A0A3L6R1S8_PANMI</name>
<reference evidence="8" key="1">
    <citation type="journal article" date="2019" name="Nat. Commun.">
        <title>The genome of broomcorn millet.</title>
        <authorList>
            <person name="Zou C."/>
            <person name="Miki D."/>
            <person name="Li D."/>
            <person name="Tang Q."/>
            <person name="Xiao L."/>
            <person name="Rajput S."/>
            <person name="Deng P."/>
            <person name="Jia W."/>
            <person name="Huang R."/>
            <person name="Zhang M."/>
            <person name="Sun Y."/>
            <person name="Hu J."/>
            <person name="Fu X."/>
            <person name="Schnable P.S."/>
            <person name="Li F."/>
            <person name="Zhang H."/>
            <person name="Feng B."/>
            <person name="Zhu X."/>
            <person name="Liu R."/>
            <person name="Schnable J.C."/>
            <person name="Zhu J.-K."/>
            <person name="Zhang H."/>
        </authorList>
    </citation>
    <scope>NUCLEOTIDE SEQUENCE [LARGE SCALE GENOMIC DNA]</scope>
</reference>
<dbReference type="UniPathway" id="UPA00143"/>
<comment type="similarity">
    <text evidence="3">Belongs to the NPH3 family.</text>
</comment>
<dbReference type="PROSITE" id="PS51649">
    <property type="entry name" value="NPH3"/>
    <property type="match status" value="1"/>
</dbReference>
<gene>
    <name evidence="7" type="ORF">C2845_PM08G27510</name>
</gene>
<feature type="region of interest" description="Disordered" evidence="4">
    <location>
        <begin position="29"/>
        <end position="62"/>
    </location>
</feature>
<feature type="compositionally biased region" description="Basic and acidic residues" evidence="4">
    <location>
        <begin position="44"/>
        <end position="61"/>
    </location>
</feature>
<evidence type="ECO:0000256" key="4">
    <source>
        <dbReference type="SAM" id="MobiDB-lite"/>
    </source>
</evidence>
<evidence type="ECO:0000256" key="1">
    <source>
        <dbReference type="ARBA" id="ARBA00004906"/>
    </source>
</evidence>
<dbReference type="SUPFAM" id="SSF54695">
    <property type="entry name" value="POZ domain"/>
    <property type="match status" value="1"/>
</dbReference>
<evidence type="ECO:0000256" key="3">
    <source>
        <dbReference type="PROSITE-ProRule" id="PRU00982"/>
    </source>
</evidence>
<dbReference type="InterPro" id="IPR011333">
    <property type="entry name" value="SKP1/BTB/POZ_sf"/>
</dbReference>
<evidence type="ECO:0000313" key="7">
    <source>
        <dbReference type="EMBL" id="RLM92763.1"/>
    </source>
</evidence>
<evidence type="ECO:0000313" key="8">
    <source>
        <dbReference type="Proteomes" id="UP000275267"/>
    </source>
</evidence>